<dbReference type="AlphaFoldDB" id="A0A2J6RCK5"/>
<sequence>MASSAATLAHKVYWDIEFNRPIVDGKIAHPITGEIQQTGRKGLKDGPPGVSLHILNMNAHGNVRSISGVYSVSVEKAYLAVARHVKEGIYKLISVNASAYSFVVVCDVQVSDEEFEAAWINKFAEGSEA</sequence>
<protein>
    <submittedName>
        <fullName evidence="1">Uncharacterized protein</fullName>
    </submittedName>
</protein>
<organism evidence="1 2">
    <name type="scientific">Hyaloscypha variabilis (strain UAMH 11265 / GT02V1 / F)</name>
    <name type="common">Meliniomyces variabilis</name>
    <dbReference type="NCBI Taxonomy" id="1149755"/>
    <lineage>
        <taxon>Eukaryota</taxon>
        <taxon>Fungi</taxon>
        <taxon>Dikarya</taxon>
        <taxon>Ascomycota</taxon>
        <taxon>Pezizomycotina</taxon>
        <taxon>Leotiomycetes</taxon>
        <taxon>Helotiales</taxon>
        <taxon>Hyaloscyphaceae</taxon>
        <taxon>Hyaloscypha</taxon>
        <taxon>Hyaloscypha variabilis</taxon>
    </lineage>
</organism>
<gene>
    <name evidence="1" type="ORF">L207DRAFT_533123</name>
</gene>
<accession>A0A2J6RCK5</accession>
<name>A0A2J6RCK5_HYAVF</name>
<keyword evidence="2" id="KW-1185">Reference proteome</keyword>
<reference evidence="1 2" key="1">
    <citation type="submission" date="2016-04" db="EMBL/GenBank/DDBJ databases">
        <title>A degradative enzymes factory behind the ericoid mycorrhizal symbiosis.</title>
        <authorList>
            <consortium name="DOE Joint Genome Institute"/>
            <person name="Martino E."/>
            <person name="Morin E."/>
            <person name="Grelet G."/>
            <person name="Kuo A."/>
            <person name="Kohler A."/>
            <person name="Daghino S."/>
            <person name="Barry K."/>
            <person name="Choi C."/>
            <person name="Cichocki N."/>
            <person name="Clum A."/>
            <person name="Copeland A."/>
            <person name="Hainaut M."/>
            <person name="Haridas S."/>
            <person name="Labutti K."/>
            <person name="Lindquist E."/>
            <person name="Lipzen A."/>
            <person name="Khouja H.-R."/>
            <person name="Murat C."/>
            <person name="Ohm R."/>
            <person name="Olson A."/>
            <person name="Spatafora J."/>
            <person name="Veneault-Fourrey C."/>
            <person name="Henrissat B."/>
            <person name="Grigoriev I."/>
            <person name="Martin F."/>
            <person name="Perotto S."/>
        </authorList>
    </citation>
    <scope>NUCLEOTIDE SEQUENCE [LARGE SCALE GENOMIC DNA]</scope>
    <source>
        <strain evidence="1 2">F</strain>
    </source>
</reference>
<dbReference type="OrthoDB" id="5214444at2759"/>
<evidence type="ECO:0000313" key="2">
    <source>
        <dbReference type="Proteomes" id="UP000235786"/>
    </source>
</evidence>
<evidence type="ECO:0000313" key="1">
    <source>
        <dbReference type="EMBL" id="PMD36246.1"/>
    </source>
</evidence>
<dbReference type="EMBL" id="KZ613951">
    <property type="protein sequence ID" value="PMD36246.1"/>
    <property type="molecule type" value="Genomic_DNA"/>
</dbReference>
<dbReference type="Proteomes" id="UP000235786">
    <property type="component" value="Unassembled WGS sequence"/>
</dbReference>
<proteinExistence type="predicted"/>